<dbReference type="SUPFAM" id="SSF51206">
    <property type="entry name" value="cAMP-binding domain-like"/>
    <property type="match status" value="1"/>
</dbReference>
<feature type="domain" description="HTH crp-type" evidence="5">
    <location>
        <begin position="146"/>
        <end position="218"/>
    </location>
</feature>
<dbReference type="Proteomes" id="UP000241764">
    <property type="component" value="Unassembled WGS sequence"/>
</dbReference>
<dbReference type="GO" id="GO:0003700">
    <property type="term" value="F:DNA-binding transcription factor activity"/>
    <property type="evidence" value="ECO:0007669"/>
    <property type="project" value="TreeGrafter"/>
</dbReference>
<dbReference type="Pfam" id="PF00027">
    <property type="entry name" value="cNMP_binding"/>
    <property type="match status" value="1"/>
</dbReference>
<evidence type="ECO:0000259" key="4">
    <source>
        <dbReference type="PROSITE" id="PS50042"/>
    </source>
</evidence>
<comment type="caution">
    <text evidence="6">The sequence shown here is derived from an EMBL/GenBank/DDBJ whole genome shotgun (WGS) entry which is preliminary data.</text>
</comment>
<dbReference type="InterPro" id="IPR018490">
    <property type="entry name" value="cNMP-bd_dom_sf"/>
</dbReference>
<gene>
    <name evidence="6" type="ORF">CU103_08125</name>
</gene>
<keyword evidence="3" id="KW-0804">Transcription</keyword>
<organism evidence="6 7">
    <name type="scientific">Phyllobacterium sophorae</name>
    <dbReference type="NCBI Taxonomy" id="1520277"/>
    <lineage>
        <taxon>Bacteria</taxon>
        <taxon>Pseudomonadati</taxon>
        <taxon>Pseudomonadota</taxon>
        <taxon>Alphaproteobacteria</taxon>
        <taxon>Hyphomicrobiales</taxon>
        <taxon>Phyllobacteriaceae</taxon>
        <taxon>Phyllobacterium</taxon>
    </lineage>
</organism>
<dbReference type="PANTHER" id="PTHR24567">
    <property type="entry name" value="CRP FAMILY TRANSCRIPTIONAL REGULATORY PROTEIN"/>
    <property type="match status" value="1"/>
</dbReference>
<proteinExistence type="predicted"/>
<dbReference type="PROSITE" id="PS51063">
    <property type="entry name" value="HTH_CRP_2"/>
    <property type="match status" value="1"/>
</dbReference>
<evidence type="ECO:0000313" key="7">
    <source>
        <dbReference type="Proteomes" id="UP000241764"/>
    </source>
</evidence>
<keyword evidence="1" id="KW-0805">Transcription regulation</keyword>
<keyword evidence="7" id="KW-1185">Reference proteome</keyword>
<dbReference type="Pfam" id="PF13545">
    <property type="entry name" value="HTH_Crp_2"/>
    <property type="match status" value="1"/>
</dbReference>
<evidence type="ECO:0000256" key="1">
    <source>
        <dbReference type="ARBA" id="ARBA00023015"/>
    </source>
</evidence>
<evidence type="ECO:0000256" key="3">
    <source>
        <dbReference type="ARBA" id="ARBA00023163"/>
    </source>
</evidence>
<reference evidence="7" key="1">
    <citation type="submission" date="2017-11" db="EMBL/GenBank/DDBJ databases">
        <authorList>
            <person name="Kuznetsova I."/>
            <person name="Sazanova A."/>
            <person name="Chirak E."/>
            <person name="Safronova V."/>
            <person name="Willems A."/>
        </authorList>
    </citation>
    <scope>NUCLEOTIDE SEQUENCE [LARGE SCALE GENOMIC DNA]</scope>
    <source>
        <strain evidence="7">CCBAU 03422</strain>
    </source>
</reference>
<dbReference type="SUPFAM" id="SSF46785">
    <property type="entry name" value="Winged helix' DNA-binding domain"/>
    <property type="match status" value="1"/>
</dbReference>
<dbReference type="InterPro" id="IPR000595">
    <property type="entry name" value="cNMP-bd_dom"/>
</dbReference>
<evidence type="ECO:0000259" key="5">
    <source>
        <dbReference type="PROSITE" id="PS51063"/>
    </source>
</evidence>
<dbReference type="GO" id="GO:0003677">
    <property type="term" value="F:DNA binding"/>
    <property type="evidence" value="ECO:0007669"/>
    <property type="project" value="UniProtKB-KW"/>
</dbReference>
<keyword evidence="2" id="KW-0238">DNA-binding</keyword>
<evidence type="ECO:0000256" key="2">
    <source>
        <dbReference type="ARBA" id="ARBA00023125"/>
    </source>
</evidence>
<dbReference type="InterPro" id="IPR036390">
    <property type="entry name" value="WH_DNA-bd_sf"/>
</dbReference>
<accession>A0A2P7BEU5</accession>
<dbReference type="EMBL" id="PGGM01000003">
    <property type="protein sequence ID" value="PSH65004.1"/>
    <property type="molecule type" value="Genomic_DNA"/>
</dbReference>
<dbReference type="SMART" id="SM00100">
    <property type="entry name" value="cNMP"/>
    <property type="match status" value="1"/>
</dbReference>
<dbReference type="Gene3D" id="2.60.120.10">
    <property type="entry name" value="Jelly Rolls"/>
    <property type="match status" value="1"/>
</dbReference>
<dbReference type="OrthoDB" id="3525895at2"/>
<protein>
    <submittedName>
        <fullName evidence="6">Crp/Fnr family transcriptional regulator</fullName>
    </submittedName>
</protein>
<dbReference type="PROSITE" id="PS50042">
    <property type="entry name" value="CNMP_BINDING_3"/>
    <property type="match status" value="1"/>
</dbReference>
<dbReference type="PANTHER" id="PTHR24567:SF74">
    <property type="entry name" value="HTH-TYPE TRANSCRIPTIONAL REGULATOR ARCR"/>
    <property type="match status" value="1"/>
</dbReference>
<dbReference type="InterPro" id="IPR014710">
    <property type="entry name" value="RmlC-like_jellyroll"/>
</dbReference>
<dbReference type="CDD" id="cd00038">
    <property type="entry name" value="CAP_ED"/>
    <property type="match status" value="1"/>
</dbReference>
<dbReference type="RefSeq" id="WP_106663419.1">
    <property type="nucleotide sequence ID" value="NZ_PGGM01000003.1"/>
</dbReference>
<dbReference type="AlphaFoldDB" id="A0A2P7BEU5"/>
<evidence type="ECO:0000313" key="6">
    <source>
        <dbReference type="EMBL" id="PSH65004.1"/>
    </source>
</evidence>
<dbReference type="InterPro" id="IPR050397">
    <property type="entry name" value="Env_Response_Regulators"/>
</dbReference>
<dbReference type="GO" id="GO:0005829">
    <property type="term" value="C:cytosol"/>
    <property type="evidence" value="ECO:0007669"/>
    <property type="project" value="TreeGrafter"/>
</dbReference>
<sequence>MDGLIHTLDYGTADTAISEVDELPFPRSSARSFRRGEVIARAGFLADMFARVERGFVSARTTLADGREFIVEIVPKGGFIGEVEVLHREASNLEYQASSDCELHFFEGRLLRKACASDPNFQAKVFSRALTRVAELELRIVSNAASSLQSRLASALLRLCAVYGSEAPSGPDELTISQHDLAATLPASREKVNQCLRRLRENRIIDGAQGKIYILNRSALEAYAEGGS</sequence>
<name>A0A2P7BEU5_9HYPH</name>
<feature type="domain" description="Cyclic nucleotide-binding" evidence="4">
    <location>
        <begin position="4"/>
        <end position="132"/>
    </location>
</feature>
<dbReference type="InterPro" id="IPR012318">
    <property type="entry name" value="HTH_CRP"/>
</dbReference>